<evidence type="ECO:0000313" key="4">
    <source>
        <dbReference type="Proteomes" id="UP000236630"/>
    </source>
</evidence>
<accession>A0A2H5QKS5</accession>
<feature type="repeat" description="PPR" evidence="2">
    <location>
        <begin position="487"/>
        <end position="521"/>
    </location>
</feature>
<feature type="repeat" description="PPR" evidence="2">
    <location>
        <begin position="283"/>
        <end position="317"/>
    </location>
</feature>
<organism evidence="3 4">
    <name type="scientific">Citrus unshiu</name>
    <name type="common">Satsuma mandarin</name>
    <name type="synonym">Citrus nobilis var. unshiu</name>
    <dbReference type="NCBI Taxonomy" id="55188"/>
    <lineage>
        <taxon>Eukaryota</taxon>
        <taxon>Viridiplantae</taxon>
        <taxon>Streptophyta</taxon>
        <taxon>Embryophyta</taxon>
        <taxon>Tracheophyta</taxon>
        <taxon>Spermatophyta</taxon>
        <taxon>Magnoliopsida</taxon>
        <taxon>eudicotyledons</taxon>
        <taxon>Gunneridae</taxon>
        <taxon>Pentapetalae</taxon>
        <taxon>rosids</taxon>
        <taxon>malvids</taxon>
        <taxon>Sapindales</taxon>
        <taxon>Rutaceae</taxon>
        <taxon>Aurantioideae</taxon>
        <taxon>Citrus</taxon>
    </lineage>
</organism>
<dbReference type="Proteomes" id="UP000236630">
    <property type="component" value="Unassembled WGS sequence"/>
</dbReference>
<feature type="repeat" description="PPR" evidence="2">
    <location>
        <begin position="445"/>
        <end position="479"/>
    </location>
</feature>
<dbReference type="AlphaFoldDB" id="A0A2H5QKS5"/>
<dbReference type="EMBL" id="BDQV01000463">
    <property type="protein sequence ID" value="GAY65229.1"/>
    <property type="molecule type" value="Genomic_DNA"/>
</dbReference>
<feature type="repeat" description="PPR" evidence="2">
    <location>
        <begin position="592"/>
        <end position="626"/>
    </location>
</feature>
<dbReference type="InterPro" id="IPR002885">
    <property type="entry name" value="PPR_rpt"/>
</dbReference>
<feature type="repeat" description="PPR" evidence="2">
    <location>
        <begin position="522"/>
        <end position="556"/>
    </location>
</feature>
<feature type="repeat" description="PPR" evidence="2">
    <location>
        <begin position="557"/>
        <end position="591"/>
    </location>
</feature>
<sequence>MQPLSVWPLKGGFAAVPQLHFDVVSSSFLSTRNRRRKKWSLVESVCHSRNTGFLLVSSNSRFSCCGVCYRSIKLDSKCEFLSGFSSLKLILFCEPKKSYFGASVMFAWSMEQQEIGNGLLVEEPNSADGLLVETKSDIVDYPSVRGVEDTGDNGNQVESEEVEIIGERGVGKQKSGRVDVKALAQSLWHTKTADDVEEVLKDMGELPPQVHSSMIRGFGKEKRTDCAMALVEWLKRKKRETGGVIGPNLFVYNSLLGAVKQSQKFEEMDRIMNDMAEEGVNPNVVTYNTLMAIYIEQGEGTKALNVLEEIKKKGLTPSAVSYSQALLAYRRMEDGNGALKFFVELREKYLKGEIGKGDDENWENEFVKLKDFIIRICYQVMRRWLVKDENLSTNVLKLLIEMDKAGLRPVKAEYERLVWACTREEHYVVAKELYARIRERHDEISLSVCNHLIWLMGKAKKWWAALEVYEDLLDKGPKPNNMSYELIVSHFNILLSAARKRGIWRWGVRLLNKMEEKGLKPGSREWNAVLVACSKASEYNAAVQIFKRMVEKGEKPTIISYGALLSALEKGKLYDEASRVWQHMLNVGAEPNLYAYTIMASIFTAQGKFNLVELIFREMASSRIEPTVVTYNAIISACGQNGMSSAAYEWFHRMKVQNISPNEITYEMLIEALAKDGKPRLAYDLYLRARNEELNLSSKAYDAILEFSQVYGATIDLTVLGPRPPDKKKKVVIRKNLSNFCHFADVPRRSKPFDKKEIYTPQTERNQL</sequence>
<comment type="caution">
    <text evidence="3">The sequence shown here is derived from an EMBL/GenBank/DDBJ whole genome shotgun (WGS) entry which is preliminary data.</text>
</comment>
<feature type="repeat" description="PPR" evidence="2">
    <location>
        <begin position="627"/>
        <end position="661"/>
    </location>
</feature>
<evidence type="ECO:0000256" key="2">
    <source>
        <dbReference type="PROSITE-ProRule" id="PRU00708"/>
    </source>
</evidence>
<dbReference type="Pfam" id="PF13812">
    <property type="entry name" value="PPR_3"/>
    <property type="match status" value="2"/>
</dbReference>
<dbReference type="InterPro" id="IPR053343">
    <property type="entry name" value="PSII_mRNA-binding_protein"/>
</dbReference>
<evidence type="ECO:0000256" key="1">
    <source>
        <dbReference type="ARBA" id="ARBA00022737"/>
    </source>
</evidence>
<name>A0A2H5QKS5_CITUN</name>
<dbReference type="PANTHER" id="PTHR47940:SF1">
    <property type="entry name" value="PROTEIN LOW PHOTOSYNTHETIC EFFICIENCY 1, CHLOROPLASTIC"/>
    <property type="match status" value="1"/>
</dbReference>
<dbReference type="NCBIfam" id="TIGR00756">
    <property type="entry name" value="PPR"/>
    <property type="match status" value="5"/>
</dbReference>
<feature type="repeat" description="PPR" evidence="2">
    <location>
        <begin position="248"/>
        <end position="282"/>
    </location>
</feature>
<dbReference type="Gene3D" id="1.25.40.10">
    <property type="entry name" value="Tetratricopeptide repeat domain"/>
    <property type="match status" value="4"/>
</dbReference>
<evidence type="ECO:0000313" key="3">
    <source>
        <dbReference type="EMBL" id="GAY65229.1"/>
    </source>
</evidence>
<keyword evidence="1" id="KW-0677">Repeat</keyword>
<proteinExistence type="predicted"/>
<dbReference type="STRING" id="55188.A0A2H5QKS5"/>
<feature type="repeat" description="PPR" evidence="2">
    <location>
        <begin position="662"/>
        <end position="696"/>
    </location>
</feature>
<evidence type="ECO:0008006" key="5">
    <source>
        <dbReference type="Google" id="ProtNLM"/>
    </source>
</evidence>
<keyword evidence="4" id="KW-1185">Reference proteome</keyword>
<protein>
    <recommendedName>
        <fullName evidence="5">Pentacotripeptide-repeat region of PRORP domain-containing protein</fullName>
    </recommendedName>
</protein>
<dbReference type="PANTHER" id="PTHR47940">
    <property type="entry name" value="OS12G0283900 PROTEIN"/>
    <property type="match status" value="1"/>
</dbReference>
<dbReference type="InterPro" id="IPR011990">
    <property type="entry name" value="TPR-like_helical_dom_sf"/>
</dbReference>
<reference evidence="3 4" key="1">
    <citation type="journal article" date="2017" name="Front. Genet.">
        <title>Draft sequencing of the heterozygous diploid genome of Satsuma (Citrus unshiu Marc.) using a hybrid assembly approach.</title>
        <authorList>
            <person name="Shimizu T."/>
            <person name="Tanizawa Y."/>
            <person name="Mochizuki T."/>
            <person name="Nagasaki H."/>
            <person name="Yoshioka T."/>
            <person name="Toyoda A."/>
            <person name="Fujiyama A."/>
            <person name="Kaminuma E."/>
            <person name="Nakamura Y."/>
        </authorList>
    </citation>
    <scope>NUCLEOTIDE SEQUENCE [LARGE SCALE GENOMIC DNA]</scope>
    <source>
        <strain evidence="4">cv. Miyagawa wase</strain>
    </source>
</reference>
<gene>
    <name evidence="3" type="ORF">CUMW_239580</name>
</gene>
<dbReference type="Pfam" id="PF13041">
    <property type="entry name" value="PPR_2"/>
    <property type="match status" value="1"/>
</dbReference>
<dbReference type="Pfam" id="PF01535">
    <property type="entry name" value="PPR"/>
    <property type="match status" value="2"/>
</dbReference>
<dbReference type="PROSITE" id="PS51375">
    <property type="entry name" value="PPR"/>
    <property type="match status" value="9"/>
</dbReference>